<dbReference type="AlphaFoldDB" id="A0A7S2SLV1"/>
<organism evidence="1">
    <name type="scientific">Rhizochromulina marina</name>
    <dbReference type="NCBI Taxonomy" id="1034831"/>
    <lineage>
        <taxon>Eukaryota</taxon>
        <taxon>Sar</taxon>
        <taxon>Stramenopiles</taxon>
        <taxon>Ochrophyta</taxon>
        <taxon>Dictyochophyceae</taxon>
        <taxon>Rhizochromulinales</taxon>
        <taxon>Rhizochromulina</taxon>
    </lineage>
</organism>
<dbReference type="EMBL" id="HBHJ01024519">
    <property type="protein sequence ID" value="CAD9703696.1"/>
    <property type="molecule type" value="Transcribed_RNA"/>
</dbReference>
<evidence type="ECO:0000313" key="1">
    <source>
        <dbReference type="EMBL" id="CAD9703696.1"/>
    </source>
</evidence>
<reference evidence="1" key="1">
    <citation type="submission" date="2021-01" db="EMBL/GenBank/DDBJ databases">
        <authorList>
            <person name="Corre E."/>
            <person name="Pelletier E."/>
            <person name="Niang G."/>
            <person name="Scheremetjew M."/>
            <person name="Finn R."/>
            <person name="Kale V."/>
            <person name="Holt S."/>
            <person name="Cochrane G."/>
            <person name="Meng A."/>
            <person name="Brown T."/>
            <person name="Cohen L."/>
        </authorList>
    </citation>
    <scope>NUCLEOTIDE SEQUENCE</scope>
    <source>
        <strain evidence="1">CCMP1243</strain>
    </source>
</reference>
<proteinExistence type="predicted"/>
<name>A0A7S2SLV1_9STRA</name>
<protein>
    <submittedName>
        <fullName evidence="1">Uncharacterized protein</fullName>
    </submittedName>
</protein>
<accession>A0A7S2SLV1</accession>
<gene>
    <name evidence="1" type="ORF">RMAR1173_LOCUS16177</name>
</gene>
<sequence length="244" mass="26488">MEIAVAADAWQRLRWQSIADASAAIGSISRARKSSLARPGGSRRPLVVHFLPGLVSSTVEAPALPPYEDLLAEVLGFSQLSPASNKERHLLHRFLVRSGYAVLEDGRLGNEEEPCLHGVPVPNLQDPFRAGDACRWRDAAAWFHDAPRLSTGLPDSGCIGGGGNPSLLDLVHEAAPWSRLVFDSRALARLFAVPLEPHAFVDFGKQFTCAECNRRSSVWCSTCEACSLCDPSADCTMQRVTKVL</sequence>